<feature type="transmembrane region" description="Helical" evidence="1">
    <location>
        <begin position="98"/>
        <end position="119"/>
    </location>
</feature>
<keyword evidence="3" id="KW-1185">Reference proteome</keyword>
<feature type="transmembrane region" description="Helical" evidence="1">
    <location>
        <begin position="131"/>
        <end position="150"/>
    </location>
</feature>
<keyword evidence="1" id="KW-1133">Transmembrane helix</keyword>
<dbReference type="PANTHER" id="PTHR34989">
    <property type="entry name" value="PROTEIN HDED"/>
    <property type="match status" value="1"/>
</dbReference>
<evidence type="ECO:0000313" key="3">
    <source>
        <dbReference type="Proteomes" id="UP000188357"/>
    </source>
</evidence>
<keyword evidence="1" id="KW-0472">Membrane</keyword>
<dbReference type="RefSeq" id="WP_077450088.1">
    <property type="nucleotide sequence ID" value="NZ_FUGE01000047.1"/>
</dbReference>
<feature type="transmembrane region" description="Helical" evidence="1">
    <location>
        <begin position="16"/>
        <end position="35"/>
    </location>
</feature>
<sequence length="226" mass="25492">MRKSIFKTFTETIKHWYIPAIVGSIFIAVGIYTFAAPATSYVALSILFSLSFLFAGISEISFSLANKNEMDNWGWMLAFGTLTTVVGGLLLANPEVSMLTLSFYVGFLIIFRAISAISFSLDLKDYGISDWARLMALGVIGLIFGVLMVWKPTFAGMTIIIWTGLAFITTGIFSLYLSFKLKKLNELLQKMPEELKIRFRELQREMDEVNKAPYRQGKTYDHDPKS</sequence>
<feature type="transmembrane region" description="Helical" evidence="1">
    <location>
        <begin position="41"/>
        <end position="62"/>
    </location>
</feature>
<evidence type="ECO:0000313" key="2">
    <source>
        <dbReference type="EMBL" id="SJM66002.1"/>
    </source>
</evidence>
<keyword evidence="1" id="KW-0812">Transmembrane</keyword>
<dbReference type="InterPro" id="IPR005325">
    <property type="entry name" value="DUF308_memb"/>
</dbReference>
<proteinExistence type="predicted"/>
<dbReference type="Proteomes" id="UP000188357">
    <property type="component" value="Unassembled WGS sequence"/>
</dbReference>
<feature type="transmembrane region" description="Helical" evidence="1">
    <location>
        <begin position="74"/>
        <end position="92"/>
    </location>
</feature>
<organism evidence="2 3">
    <name type="scientific">Psychrobacter piechaudii</name>
    <dbReference type="NCBI Taxonomy" id="1945521"/>
    <lineage>
        <taxon>Bacteria</taxon>
        <taxon>Pseudomonadati</taxon>
        <taxon>Pseudomonadota</taxon>
        <taxon>Gammaproteobacteria</taxon>
        <taxon>Moraxellales</taxon>
        <taxon>Moraxellaceae</taxon>
        <taxon>Psychrobacter</taxon>
    </lineage>
</organism>
<dbReference type="PANTHER" id="PTHR34989:SF1">
    <property type="entry name" value="PROTEIN HDED"/>
    <property type="match status" value="1"/>
</dbReference>
<feature type="transmembrane region" description="Helical" evidence="1">
    <location>
        <begin position="156"/>
        <end position="179"/>
    </location>
</feature>
<dbReference type="STRING" id="1945521.A1232T_00231"/>
<dbReference type="GO" id="GO:0005886">
    <property type="term" value="C:plasma membrane"/>
    <property type="evidence" value="ECO:0007669"/>
    <property type="project" value="TreeGrafter"/>
</dbReference>
<dbReference type="Pfam" id="PF03729">
    <property type="entry name" value="DUF308"/>
    <property type="match status" value="2"/>
</dbReference>
<dbReference type="EMBL" id="FUGE01000047">
    <property type="protein sequence ID" value="SJM66002.1"/>
    <property type="molecule type" value="Genomic_DNA"/>
</dbReference>
<dbReference type="InterPro" id="IPR052712">
    <property type="entry name" value="Acid_resist_chaperone_HdeD"/>
</dbReference>
<gene>
    <name evidence="2" type="ORF">A1232T_00231</name>
</gene>
<evidence type="ECO:0000256" key="1">
    <source>
        <dbReference type="SAM" id="Phobius"/>
    </source>
</evidence>
<dbReference type="AlphaFoldDB" id="A0A1R4GDF6"/>
<dbReference type="OrthoDB" id="7059775at2"/>
<protein>
    <submittedName>
        <fullName evidence="2">Acid-resistance membrane protein</fullName>
    </submittedName>
</protein>
<reference evidence="2 3" key="1">
    <citation type="submission" date="2017-02" db="EMBL/GenBank/DDBJ databases">
        <authorList>
            <person name="Peterson S.W."/>
        </authorList>
    </citation>
    <scope>NUCLEOTIDE SEQUENCE [LARGE SCALE GENOMIC DNA]</scope>
    <source>
        <strain evidence="2">Psychrobacter_piechaudii</strain>
    </source>
</reference>
<name>A0A1R4GDF6_9GAMM</name>
<accession>A0A1R4GDF6</accession>